<dbReference type="EMBL" id="JASPKY010000390">
    <property type="protein sequence ID" value="KAK9702520.1"/>
    <property type="molecule type" value="Genomic_DNA"/>
</dbReference>
<organism evidence="1 2">
    <name type="scientific">Popillia japonica</name>
    <name type="common">Japanese beetle</name>
    <dbReference type="NCBI Taxonomy" id="7064"/>
    <lineage>
        <taxon>Eukaryota</taxon>
        <taxon>Metazoa</taxon>
        <taxon>Ecdysozoa</taxon>
        <taxon>Arthropoda</taxon>
        <taxon>Hexapoda</taxon>
        <taxon>Insecta</taxon>
        <taxon>Pterygota</taxon>
        <taxon>Neoptera</taxon>
        <taxon>Endopterygota</taxon>
        <taxon>Coleoptera</taxon>
        <taxon>Polyphaga</taxon>
        <taxon>Scarabaeiformia</taxon>
        <taxon>Scarabaeidae</taxon>
        <taxon>Rutelinae</taxon>
        <taxon>Popillia</taxon>
    </lineage>
</organism>
<name>A0AAW1JGU5_POPJA</name>
<gene>
    <name evidence="1" type="ORF">QE152_g29878</name>
</gene>
<evidence type="ECO:0000313" key="1">
    <source>
        <dbReference type="EMBL" id="KAK9702520.1"/>
    </source>
</evidence>
<proteinExistence type="predicted"/>
<accession>A0AAW1JGU5</accession>
<sequence length="88" mass="10215">MSRSRLPFINAEALKSSKGLKGMREHESEKEKSQVDPYLQAFFEDTEDPEFWGKVQSCADKLADLRDYIRFDSNFIAIRSALKRVVIE</sequence>
<keyword evidence="2" id="KW-1185">Reference proteome</keyword>
<dbReference type="Proteomes" id="UP001458880">
    <property type="component" value="Unassembled WGS sequence"/>
</dbReference>
<reference evidence="1 2" key="1">
    <citation type="journal article" date="2024" name="BMC Genomics">
        <title>De novo assembly and annotation of Popillia japonica's genome with initial clues to its potential as an invasive pest.</title>
        <authorList>
            <person name="Cucini C."/>
            <person name="Boschi S."/>
            <person name="Funari R."/>
            <person name="Cardaioli E."/>
            <person name="Iannotti N."/>
            <person name="Marturano G."/>
            <person name="Paoli F."/>
            <person name="Bruttini M."/>
            <person name="Carapelli A."/>
            <person name="Frati F."/>
            <person name="Nardi F."/>
        </authorList>
    </citation>
    <scope>NUCLEOTIDE SEQUENCE [LARGE SCALE GENOMIC DNA]</scope>
    <source>
        <strain evidence="1">DMR45628</strain>
    </source>
</reference>
<comment type="caution">
    <text evidence="1">The sequence shown here is derived from an EMBL/GenBank/DDBJ whole genome shotgun (WGS) entry which is preliminary data.</text>
</comment>
<protein>
    <submittedName>
        <fullName evidence="1">Uncharacterized protein</fullName>
    </submittedName>
</protein>
<evidence type="ECO:0000313" key="2">
    <source>
        <dbReference type="Proteomes" id="UP001458880"/>
    </source>
</evidence>
<dbReference type="AlphaFoldDB" id="A0AAW1JGU5"/>